<dbReference type="GO" id="GO:0030154">
    <property type="term" value="P:cell differentiation"/>
    <property type="evidence" value="ECO:0007669"/>
    <property type="project" value="UniProtKB-KW"/>
</dbReference>
<dbReference type="InterPro" id="IPR009800">
    <property type="entry name" value="HCR"/>
</dbReference>
<keyword evidence="7" id="KW-0221">Differentiation</keyword>
<dbReference type="PANTHER" id="PTHR46822">
    <property type="entry name" value="COILED-COIL ALPHA-HELICAL ROD PROTEIN 1"/>
    <property type="match status" value="1"/>
</dbReference>
<keyword evidence="8 11" id="KW-0175">Coiled coil</keyword>
<proteinExistence type="predicted"/>
<evidence type="ECO:0000256" key="1">
    <source>
        <dbReference type="ARBA" id="ARBA00003936"/>
    </source>
</evidence>
<evidence type="ECO:0000256" key="8">
    <source>
        <dbReference type="ARBA" id="ARBA00023054"/>
    </source>
</evidence>
<evidence type="ECO:0000256" key="10">
    <source>
        <dbReference type="ARBA" id="ARBA00031932"/>
    </source>
</evidence>
<evidence type="ECO:0000256" key="12">
    <source>
        <dbReference type="SAM" id="MobiDB-lite"/>
    </source>
</evidence>
<sequence>MERRNEDDQLNVPSDFLTSFVAKESEKTLIPPSHFTASSQLAPVKVAECRGQASDTGLVNPWLTMAQTKQDIVELHSENQRILTVHGDSSRGRKATEDFDKSRTRWEARCSLSTEHHRAESERLRGQVEALKEAEERHRGDLRNKDSILNRQSRELEVMREELFKTKIEVSQISVELVQKKQENDNLDAQLEKLKVESVKEVERLRSQLEEARQEAQRLSREAEAAKLQAGEEARQEAQRLSKEAEAAKLQAGEEARQEAQRLKMELEECHSRHETKLQQLKSSHDTELSTVRETSFELQERFSHMTQELTHLKGTLLDVSAERDGLKEQLRKMSDAFEIQSATLQSLRSYVGDMSPRRVLEDKLTETVQKLNQEKEALQVTTELLTVRLNSVNDILALQEEEILEKTLSEPLLKAGSKGTRVLRRWREKVFMLLVQLHTKDIELRGEKDKLHSIILSLEHEVKKERCQCTVLQHSLQDRTAELDLERVSKEAMKQDLARTRRENTELKNWSQESGAVLRTMAVAVQGFSQAFEVKMSEMEIVQTRLNSFGHRLTFAKRRVDTIQGLMMRKEALWKVQQTTKATNPVSESISVRELQAELALACEERDKLTQELKRTPVLIETALVDVREQFNSEVTLLRQAAEQSRVETQEAQTAREEAQHRLHQAHTELEESRLSLEHLHAQLTSQQESSVRALKEALCQTEDRYNQQLRMMESQLNTARREHTKAVVALRQIQRQAEREREQEREAQRLQSEHTQRELQDLHKLLQEKDRDRNLLLATVREKGLVTEYKAARTNTLLSSVALKEQQKSSGKSRSLRAKPQTRDSLLSVLEDLQTLRAEVVHSSEDDSEEENQGEAAVDS</sequence>
<feature type="region of interest" description="Disordered" evidence="12">
    <location>
        <begin position="842"/>
        <end position="862"/>
    </location>
</feature>
<name>A0ABD0XM61_UMBPY</name>
<dbReference type="PANTHER" id="PTHR46822:SF1">
    <property type="entry name" value="COILED-COIL ALPHA-HELICAL ROD PROTEIN 1"/>
    <property type="match status" value="1"/>
</dbReference>
<evidence type="ECO:0000256" key="3">
    <source>
        <dbReference type="ARBA" id="ARBA00004496"/>
    </source>
</evidence>
<evidence type="ECO:0000313" key="13">
    <source>
        <dbReference type="EMBL" id="KAL0994295.1"/>
    </source>
</evidence>
<gene>
    <name evidence="13" type="ORF">UPYG_G00120350</name>
</gene>
<evidence type="ECO:0000256" key="7">
    <source>
        <dbReference type="ARBA" id="ARBA00022782"/>
    </source>
</evidence>
<comment type="subcellular location">
    <subcellularLocation>
        <location evidence="3">Cytoplasm</location>
    </subcellularLocation>
    <subcellularLocation>
        <location evidence="2">Nucleus</location>
    </subcellularLocation>
</comment>
<comment type="function">
    <text evidence="1">May be a regulator of keratinocyte proliferation or differentiation.</text>
</comment>
<protein>
    <recommendedName>
        <fullName evidence="4">Coiled-coil alpha-helical rod protein 1</fullName>
    </recommendedName>
    <alternativeName>
        <fullName evidence="10">Alpha-helical coiled-coil rod protein</fullName>
    </alternativeName>
</protein>
<accession>A0ABD0XM61</accession>
<evidence type="ECO:0000256" key="4">
    <source>
        <dbReference type="ARBA" id="ARBA00016468"/>
    </source>
</evidence>
<organism evidence="13 14">
    <name type="scientific">Umbra pygmaea</name>
    <name type="common">Eastern mudminnow</name>
    <dbReference type="NCBI Taxonomy" id="75934"/>
    <lineage>
        <taxon>Eukaryota</taxon>
        <taxon>Metazoa</taxon>
        <taxon>Chordata</taxon>
        <taxon>Craniata</taxon>
        <taxon>Vertebrata</taxon>
        <taxon>Euteleostomi</taxon>
        <taxon>Actinopterygii</taxon>
        <taxon>Neopterygii</taxon>
        <taxon>Teleostei</taxon>
        <taxon>Protacanthopterygii</taxon>
        <taxon>Esociformes</taxon>
        <taxon>Umbridae</taxon>
        <taxon>Umbra</taxon>
    </lineage>
</organism>
<keyword evidence="6" id="KW-0963">Cytoplasm</keyword>
<dbReference type="EMBL" id="JAGEUA010000003">
    <property type="protein sequence ID" value="KAL0994295.1"/>
    <property type="molecule type" value="Genomic_DNA"/>
</dbReference>
<feature type="region of interest" description="Disordered" evidence="12">
    <location>
        <begin position="740"/>
        <end position="759"/>
    </location>
</feature>
<evidence type="ECO:0000313" key="14">
    <source>
        <dbReference type="Proteomes" id="UP001557470"/>
    </source>
</evidence>
<dbReference type="Proteomes" id="UP001557470">
    <property type="component" value="Unassembled WGS sequence"/>
</dbReference>
<evidence type="ECO:0000256" key="5">
    <source>
        <dbReference type="ARBA" id="ARBA00022473"/>
    </source>
</evidence>
<dbReference type="Pfam" id="PF07111">
    <property type="entry name" value="HCR"/>
    <property type="match status" value="1"/>
</dbReference>
<keyword evidence="9" id="KW-0539">Nucleus</keyword>
<evidence type="ECO:0000256" key="6">
    <source>
        <dbReference type="ARBA" id="ARBA00022490"/>
    </source>
</evidence>
<comment type="caution">
    <text evidence="13">The sequence shown here is derived from an EMBL/GenBank/DDBJ whole genome shotgun (WGS) entry which is preliminary data.</text>
</comment>
<dbReference type="AlphaFoldDB" id="A0ABD0XM61"/>
<keyword evidence="14" id="KW-1185">Reference proteome</keyword>
<feature type="region of interest" description="Disordered" evidence="12">
    <location>
        <begin position="807"/>
        <end position="826"/>
    </location>
</feature>
<feature type="coiled-coil region" evidence="11">
    <location>
        <begin position="639"/>
        <end position="677"/>
    </location>
</feature>
<evidence type="ECO:0000256" key="2">
    <source>
        <dbReference type="ARBA" id="ARBA00004123"/>
    </source>
</evidence>
<dbReference type="GO" id="GO:0005737">
    <property type="term" value="C:cytoplasm"/>
    <property type="evidence" value="ECO:0007669"/>
    <property type="project" value="UniProtKB-SubCell"/>
</dbReference>
<evidence type="ECO:0000256" key="9">
    <source>
        <dbReference type="ARBA" id="ARBA00023242"/>
    </source>
</evidence>
<keyword evidence="5" id="KW-0217">Developmental protein</keyword>
<reference evidence="13 14" key="1">
    <citation type="submission" date="2024-06" db="EMBL/GenBank/DDBJ databases">
        <authorList>
            <person name="Pan Q."/>
            <person name="Wen M."/>
            <person name="Jouanno E."/>
            <person name="Zahm M."/>
            <person name="Klopp C."/>
            <person name="Cabau C."/>
            <person name="Louis A."/>
            <person name="Berthelot C."/>
            <person name="Parey E."/>
            <person name="Roest Crollius H."/>
            <person name="Montfort J."/>
            <person name="Robinson-Rechavi M."/>
            <person name="Bouchez O."/>
            <person name="Lampietro C."/>
            <person name="Lopez Roques C."/>
            <person name="Donnadieu C."/>
            <person name="Postlethwait J."/>
            <person name="Bobe J."/>
            <person name="Verreycken H."/>
            <person name="Guiguen Y."/>
        </authorList>
    </citation>
    <scope>NUCLEOTIDE SEQUENCE [LARGE SCALE GENOMIC DNA]</scope>
    <source>
        <strain evidence="13">Up_M1</strain>
        <tissue evidence="13">Testis</tissue>
    </source>
</reference>
<dbReference type="GO" id="GO:0005634">
    <property type="term" value="C:nucleus"/>
    <property type="evidence" value="ECO:0007669"/>
    <property type="project" value="UniProtKB-SubCell"/>
</dbReference>
<evidence type="ECO:0000256" key="11">
    <source>
        <dbReference type="SAM" id="Coils"/>
    </source>
</evidence>
<feature type="region of interest" description="Disordered" evidence="12">
    <location>
        <begin position="223"/>
        <end position="255"/>
    </location>
</feature>